<evidence type="ECO:0000256" key="6">
    <source>
        <dbReference type="PROSITE-ProRule" id="PRU00268"/>
    </source>
</evidence>
<dbReference type="AlphaFoldDB" id="A0A9D6LTQ8"/>
<name>A0A9D6LTQ8_9BACT</name>
<dbReference type="PROSITE" id="PS50881">
    <property type="entry name" value="S5_DSRBD"/>
    <property type="match status" value="1"/>
</dbReference>
<proteinExistence type="inferred from homology"/>
<accession>A0A9D6LTQ8</accession>
<evidence type="ECO:0000256" key="1">
    <source>
        <dbReference type="ARBA" id="ARBA00008945"/>
    </source>
</evidence>
<evidence type="ECO:0000313" key="10">
    <source>
        <dbReference type="Proteomes" id="UP000808388"/>
    </source>
</evidence>
<organism evidence="9 10">
    <name type="scientific">Candidatus Sungiibacteriota bacterium</name>
    <dbReference type="NCBI Taxonomy" id="2750080"/>
    <lineage>
        <taxon>Bacteria</taxon>
        <taxon>Candidatus Sungiibacteriota</taxon>
    </lineage>
</organism>
<dbReference type="InterPro" id="IPR020568">
    <property type="entry name" value="Ribosomal_Su5_D2-typ_SF"/>
</dbReference>
<protein>
    <recommendedName>
        <fullName evidence="4">Small ribosomal subunit protein uS5</fullName>
    </recommendedName>
    <alternativeName>
        <fullName evidence="5">30S ribosomal protein S5</fullName>
    </alternativeName>
</protein>
<dbReference type="InterPro" id="IPR013810">
    <property type="entry name" value="Ribosomal_uS5_N"/>
</dbReference>
<dbReference type="Pfam" id="PF00333">
    <property type="entry name" value="Ribosomal_S5"/>
    <property type="match status" value="1"/>
</dbReference>
<dbReference type="Proteomes" id="UP000808388">
    <property type="component" value="Unassembled WGS sequence"/>
</dbReference>
<gene>
    <name evidence="9" type="primary">rpsE</name>
    <name evidence="9" type="ORF">HY220_01995</name>
</gene>
<dbReference type="GO" id="GO:0006412">
    <property type="term" value="P:translation"/>
    <property type="evidence" value="ECO:0007669"/>
    <property type="project" value="InterPro"/>
</dbReference>
<dbReference type="EMBL" id="JACQCQ010000008">
    <property type="protein sequence ID" value="MBI3627500.1"/>
    <property type="molecule type" value="Genomic_DNA"/>
</dbReference>
<sequence length="160" mass="17396">MARREFRRQGPPRERSEYDQKTLDIRRVARVVKGGRRFSFRTTIVMGNRKGRVAVGIGKGADVALSIDKAASNAKRNMLQVPITKAGSIAHDVMAKYGSAIVKLRPASEGRGLIAGGPVRTVANLAGIQNLTSKIISRSANKLNNARATIEALKQLQSFE</sequence>
<evidence type="ECO:0000313" key="9">
    <source>
        <dbReference type="EMBL" id="MBI3627500.1"/>
    </source>
</evidence>
<dbReference type="InterPro" id="IPR000851">
    <property type="entry name" value="Ribosomal_uS5"/>
</dbReference>
<evidence type="ECO:0000256" key="7">
    <source>
        <dbReference type="RuleBase" id="RU003823"/>
    </source>
</evidence>
<evidence type="ECO:0000256" key="5">
    <source>
        <dbReference type="ARBA" id="ARBA00035519"/>
    </source>
</evidence>
<reference evidence="9" key="1">
    <citation type="submission" date="2020-07" db="EMBL/GenBank/DDBJ databases">
        <title>Huge and variable diversity of episymbiotic CPR bacteria and DPANN archaea in groundwater ecosystems.</title>
        <authorList>
            <person name="He C.Y."/>
            <person name="Keren R."/>
            <person name="Whittaker M."/>
            <person name="Farag I.F."/>
            <person name="Doudna J."/>
            <person name="Cate J.H.D."/>
            <person name="Banfield J.F."/>
        </authorList>
    </citation>
    <scope>NUCLEOTIDE SEQUENCE</scope>
    <source>
        <strain evidence="9">NC_groundwater_972_Pr1_S-0.2um_49_27</strain>
    </source>
</reference>
<evidence type="ECO:0000256" key="2">
    <source>
        <dbReference type="ARBA" id="ARBA00022980"/>
    </source>
</evidence>
<dbReference type="GO" id="GO:0005840">
    <property type="term" value="C:ribosome"/>
    <property type="evidence" value="ECO:0007669"/>
    <property type="project" value="UniProtKB-KW"/>
</dbReference>
<feature type="domain" description="S5 DRBM" evidence="8">
    <location>
        <begin position="18"/>
        <end position="81"/>
    </location>
</feature>
<dbReference type="Gene3D" id="3.30.160.20">
    <property type="match status" value="1"/>
</dbReference>
<dbReference type="InterPro" id="IPR014721">
    <property type="entry name" value="Ribsml_uS5_D2-typ_fold_subgr"/>
</dbReference>
<dbReference type="Pfam" id="PF03719">
    <property type="entry name" value="Ribosomal_S5_C"/>
    <property type="match status" value="1"/>
</dbReference>
<evidence type="ECO:0000256" key="4">
    <source>
        <dbReference type="ARBA" id="ARBA00035255"/>
    </source>
</evidence>
<dbReference type="GO" id="GO:0003723">
    <property type="term" value="F:RNA binding"/>
    <property type="evidence" value="ECO:0007669"/>
    <property type="project" value="InterPro"/>
</dbReference>
<dbReference type="GO" id="GO:0005737">
    <property type="term" value="C:cytoplasm"/>
    <property type="evidence" value="ECO:0007669"/>
    <property type="project" value="UniProtKB-ARBA"/>
</dbReference>
<dbReference type="PANTHER" id="PTHR48277">
    <property type="entry name" value="MITOCHONDRIAL RIBOSOMAL PROTEIN S5"/>
    <property type="match status" value="1"/>
</dbReference>
<comment type="caution">
    <text evidence="9">The sequence shown here is derived from an EMBL/GenBank/DDBJ whole genome shotgun (WGS) entry which is preliminary data.</text>
</comment>
<dbReference type="SUPFAM" id="SSF54211">
    <property type="entry name" value="Ribosomal protein S5 domain 2-like"/>
    <property type="match status" value="1"/>
</dbReference>
<dbReference type="GO" id="GO:1990904">
    <property type="term" value="C:ribonucleoprotein complex"/>
    <property type="evidence" value="ECO:0007669"/>
    <property type="project" value="UniProtKB-UniRule"/>
</dbReference>
<dbReference type="PANTHER" id="PTHR48277:SF1">
    <property type="entry name" value="MITOCHONDRIAL RIBOSOMAL PROTEIN S5"/>
    <property type="match status" value="1"/>
</dbReference>
<keyword evidence="2 6" id="KW-0689">Ribosomal protein</keyword>
<keyword evidence="3 6" id="KW-0687">Ribonucleoprotein</keyword>
<dbReference type="Gene3D" id="3.30.230.10">
    <property type="match status" value="1"/>
</dbReference>
<evidence type="ECO:0000259" key="8">
    <source>
        <dbReference type="PROSITE" id="PS50881"/>
    </source>
</evidence>
<dbReference type="GO" id="GO:0003735">
    <property type="term" value="F:structural constituent of ribosome"/>
    <property type="evidence" value="ECO:0007669"/>
    <property type="project" value="UniProtKB-UniRule"/>
</dbReference>
<dbReference type="InterPro" id="IPR005324">
    <property type="entry name" value="Ribosomal_uS5_C"/>
</dbReference>
<dbReference type="SUPFAM" id="SSF54768">
    <property type="entry name" value="dsRNA-binding domain-like"/>
    <property type="match status" value="1"/>
</dbReference>
<comment type="similarity">
    <text evidence="1 7">Belongs to the universal ribosomal protein uS5 family.</text>
</comment>
<dbReference type="FunFam" id="3.30.230.10:FF:000002">
    <property type="entry name" value="30S ribosomal protein S5"/>
    <property type="match status" value="1"/>
</dbReference>
<evidence type="ECO:0000256" key="3">
    <source>
        <dbReference type="ARBA" id="ARBA00023274"/>
    </source>
</evidence>